<evidence type="ECO:0000313" key="3">
    <source>
        <dbReference type="EMBL" id="TWI83169.1"/>
    </source>
</evidence>
<name>A0A562SPF3_9BACT</name>
<dbReference type="Gene3D" id="2.60.40.10">
    <property type="entry name" value="Immunoglobulins"/>
    <property type="match status" value="1"/>
</dbReference>
<dbReference type="Pfam" id="PF18962">
    <property type="entry name" value="Por_Secre_tail"/>
    <property type="match status" value="1"/>
</dbReference>
<accession>A0A562SPF3</accession>
<organism evidence="3 4">
    <name type="scientific">Lacibacter cauensis</name>
    <dbReference type="NCBI Taxonomy" id="510947"/>
    <lineage>
        <taxon>Bacteria</taxon>
        <taxon>Pseudomonadati</taxon>
        <taxon>Bacteroidota</taxon>
        <taxon>Chitinophagia</taxon>
        <taxon>Chitinophagales</taxon>
        <taxon>Chitinophagaceae</taxon>
        <taxon>Lacibacter</taxon>
    </lineage>
</organism>
<dbReference type="InterPro" id="IPR013783">
    <property type="entry name" value="Ig-like_fold"/>
</dbReference>
<evidence type="ECO:0000256" key="1">
    <source>
        <dbReference type="SAM" id="SignalP"/>
    </source>
</evidence>
<protein>
    <submittedName>
        <fullName evidence="3">Putative secreted protein (Por secretion system target)</fullName>
    </submittedName>
</protein>
<reference evidence="3 4" key="1">
    <citation type="journal article" date="2015" name="Stand. Genomic Sci.">
        <title>Genomic Encyclopedia of Bacterial and Archaeal Type Strains, Phase III: the genomes of soil and plant-associated and newly described type strains.</title>
        <authorList>
            <person name="Whitman W.B."/>
            <person name="Woyke T."/>
            <person name="Klenk H.P."/>
            <person name="Zhou Y."/>
            <person name="Lilburn T.G."/>
            <person name="Beck B.J."/>
            <person name="De Vos P."/>
            <person name="Vandamme P."/>
            <person name="Eisen J.A."/>
            <person name="Garrity G."/>
            <person name="Hugenholtz P."/>
            <person name="Kyrpides N.C."/>
        </authorList>
    </citation>
    <scope>NUCLEOTIDE SEQUENCE [LARGE SCALE GENOMIC DNA]</scope>
    <source>
        <strain evidence="3 4">CGMCC 1.7271</strain>
    </source>
</reference>
<evidence type="ECO:0000313" key="4">
    <source>
        <dbReference type="Proteomes" id="UP000316167"/>
    </source>
</evidence>
<dbReference type="RefSeq" id="WP_144885248.1">
    <property type="nucleotide sequence ID" value="NZ_VLLE01000003.1"/>
</dbReference>
<comment type="caution">
    <text evidence="3">The sequence shown here is derived from an EMBL/GenBank/DDBJ whole genome shotgun (WGS) entry which is preliminary data.</text>
</comment>
<evidence type="ECO:0000259" key="2">
    <source>
        <dbReference type="Pfam" id="PF18962"/>
    </source>
</evidence>
<dbReference type="AlphaFoldDB" id="A0A562SPF3"/>
<keyword evidence="1" id="KW-0732">Signal</keyword>
<dbReference type="InterPro" id="IPR026444">
    <property type="entry name" value="Secre_tail"/>
</dbReference>
<feature type="signal peptide" evidence="1">
    <location>
        <begin position="1"/>
        <end position="25"/>
    </location>
</feature>
<dbReference type="Proteomes" id="UP000316167">
    <property type="component" value="Unassembled WGS sequence"/>
</dbReference>
<keyword evidence="4" id="KW-1185">Reference proteome</keyword>
<dbReference type="EMBL" id="VLLE01000003">
    <property type="protein sequence ID" value="TWI83169.1"/>
    <property type="molecule type" value="Genomic_DNA"/>
</dbReference>
<gene>
    <name evidence="3" type="ORF">IQ13_1275</name>
</gene>
<feature type="chain" id="PRO_5021985491" evidence="1">
    <location>
        <begin position="26"/>
        <end position="396"/>
    </location>
</feature>
<feature type="domain" description="Secretion system C-terminal sorting" evidence="2">
    <location>
        <begin position="333"/>
        <end position="389"/>
    </location>
</feature>
<dbReference type="OrthoDB" id="666207at2"/>
<proteinExistence type="predicted"/>
<sequence length="396" mass="43022">MKQKFYPVICAIVIALNFFSTSTSAQTALVAGNYPGSSENLLGTRYRKIRIENDEQNSAIYAGIPDLGNNRNNSKNERDFNYGRTGTFTFQITYNLSNNTFTTVTTVGSNSTTTTFSNVSNKLSADGKNVSAANINLLTLKVKSYTNNTITVSNLTIEGMPVPGTYGRSNSQGTSNWHLTSALLNGGFVVTGTVTMSGSMHEGSESQLIEFGFANSASAPGPLPVVWGGFAGKRVNNSTVGLQWRTMQEQNASHYNIQRSEDGVHFRTIGMAMAQGTTASVTDYNFEDKQATGNMYYYRLEQVDLDGTSNFSSIIKQGNGGKKTLVGGLGSNKILVQFFSNDNRNIRIVNNSGVVVKQMNSTTQTQVFDVNNLPMGVYALQIINSDGTSEVHRFVK</sequence>
<dbReference type="NCBIfam" id="TIGR04183">
    <property type="entry name" value="Por_Secre_tail"/>
    <property type="match status" value="1"/>
</dbReference>